<protein>
    <recommendedName>
        <fullName evidence="7 8">Ribonuclease P protein component</fullName>
        <shortName evidence="7">RNase P protein</shortName>
        <shortName evidence="7">RNaseP protein</shortName>
        <ecNumber evidence="7 8">3.1.26.5</ecNumber>
    </recommendedName>
    <alternativeName>
        <fullName evidence="7">Protein C5</fullName>
    </alternativeName>
</protein>
<dbReference type="PANTHER" id="PTHR33992:SF1">
    <property type="entry name" value="RIBONUCLEASE P PROTEIN COMPONENT"/>
    <property type="match status" value="1"/>
</dbReference>
<keyword evidence="10" id="KW-1185">Reference proteome</keyword>
<evidence type="ECO:0000256" key="6">
    <source>
        <dbReference type="ARBA" id="ARBA00022884"/>
    </source>
</evidence>
<comment type="catalytic activity">
    <reaction evidence="7">
        <text>Endonucleolytic cleavage of RNA, removing 5'-extranucleotides from tRNA precursor.</text>
        <dbReference type="EC" id="3.1.26.5"/>
    </reaction>
</comment>
<comment type="similarity">
    <text evidence="7">Belongs to the RnpA family.</text>
</comment>
<dbReference type="Proteomes" id="UP000266441">
    <property type="component" value="Unassembled WGS sequence"/>
</dbReference>
<dbReference type="AlphaFoldDB" id="A0A399D1X9"/>
<keyword evidence="5 7" id="KW-0378">Hydrolase</keyword>
<accession>A0A399D1X9</accession>
<dbReference type="HAMAP" id="MF_00227">
    <property type="entry name" value="RNase_P"/>
    <property type="match status" value="1"/>
</dbReference>
<dbReference type="EC" id="3.1.26.5" evidence="7 8"/>
<dbReference type="EMBL" id="QWET01000009">
    <property type="protein sequence ID" value="RIH64692.1"/>
    <property type="molecule type" value="Genomic_DNA"/>
</dbReference>
<dbReference type="OrthoDB" id="1524972at2"/>
<proteinExistence type="inferred from homology"/>
<comment type="subunit">
    <text evidence="7">Consists of a catalytic RNA component (M1 or rnpB) and a protein subunit.</text>
</comment>
<dbReference type="PANTHER" id="PTHR33992">
    <property type="entry name" value="RIBONUCLEASE P PROTEIN COMPONENT"/>
    <property type="match status" value="1"/>
</dbReference>
<dbReference type="InterPro" id="IPR014721">
    <property type="entry name" value="Ribsml_uS5_D2-typ_fold_subgr"/>
</dbReference>
<organism evidence="9 10">
    <name type="scientific">Mariniphaga sediminis</name>
    <dbReference type="NCBI Taxonomy" id="1628158"/>
    <lineage>
        <taxon>Bacteria</taxon>
        <taxon>Pseudomonadati</taxon>
        <taxon>Bacteroidota</taxon>
        <taxon>Bacteroidia</taxon>
        <taxon>Marinilabiliales</taxon>
        <taxon>Prolixibacteraceae</taxon>
        <taxon>Mariniphaga</taxon>
    </lineage>
</organism>
<comment type="function">
    <text evidence="1 7">RNaseP catalyzes the removal of the 5'-leader sequence from pre-tRNA to produce the mature 5'-terminus. It can also cleave other RNA substrates such as 4.5S RNA. The protein component plays an auxiliary but essential role in vivo by binding to the 5'-leader sequence and broadening the substrate specificity of the ribozyme.</text>
</comment>
<dbReference type="GO" id="GO:0000049">
    <property type="term" value="F:tRNA binding"/>
    <property type="evidence" value="ECO:0007669"/>
    <property type="project" value="UniProtKB-UniRule"/>
</dbReference>
<dbReference type="InterPro" id="IPR000100">
    <property type="entry name" value="RNase_P"/>
</dbReference>
<dbReference type="Gene3D" id="3.30.230.10">
    <property type="match status" value="1"/>
</dbReference>
<keyword evidence="2 7" id="KW-0819">tRNA processing</keyword>
<dbReference type="GO" id="GO:0001682">
    <property type="term" value="P:tRNA 5'-leader removal"/>
    <property type="evidence" value="ECO:0007669"/>
    <property type="project" value="UniProtKB-UniRule"/>
</dbReference>
<evidence type="ECO:0000256" key="8">
    <source>
        <dbReference type="NCBIfam" id="TIGR00188"/>
    </source>
</evidence>
<keyword evidence="3 7" id="KW-0540">Nuclease</keyword>
<dbReference type="NCBIfam" id="TIGR00188">
    <property type="entry name" value="rnpA"/>
    <property type="match status" value="1"/>
</dbReference>
<name>A0A399D1X9_9BACT</name>
<dbReference type="PROSITE" id="PS00648">
    <property type="entry name" value="RIBONUCLEASE_P"/>
    <property type="match status" value="1"/>
</dbReference>
<sequence length="139" mass="16388">MEKTLPTFDIQNRRFTLKKEERLRSKIIINKLFSEGESFLSYPLKIVYLNTKLPVKNKVQVGFSVSKKSFKNAVKRNLLKRRMKEAYRLNKHTLLETGADTQWAIFIIFIGKEILDYKSIEQSMKKALLRCTKITLTEK</sequence>
<dbReference type="GO" id="GO:0042781">
    <property type="term" value="F:3'-tRNA processing endoribonuclease activity"/>
    <property type="evidence" value="ECO:0007669"/>
    <property type="project" value="TreeGrafter"/>
</dbReference>
<dbReference type="GO" id="GO:0030677">
    <property type="term" value="C:ribonuclease P complex"/>
    <property type="evidence" value="ECO:0007669"/>
    <property type="project" value="TreeGrafter"/>
</dbReference>
<dbReference type="Pfam" id="PF00825">
    <property type="entry name" value="Ribonuclease_P"/>
    <property type="match status" value="1"/>
</dbReference>
<dbReference type="SUPFAM" id="SSF54211">
    <property type="entry name" value="Ribosomal protein S5 domain 2-like"/>
    <property type="match status" value="1"/>
</dbReference>
<gene>
    <name evidence="7 9" type="primary">rnpA</name>
    <name evidence="9" type="ORF">D1164_13730</name>
</gene>
<evidence type="ECO:0000256" key="1">
    <source>
        <dbReference type="ARBA" id="ARBA00002663"/>
    </source>
</evidence>
<dbReference type="GO" id="GO:0004526">
    <property type="term" value="F:ribonuclease P activity"/>
    <property type="evidence" value="ECO:0007669"/>
    <property type="project" value="UniProtKB-UniRule"/>
</dbReference>
<keyword evidence="4 7" id="KW-0255">Endonuclease</keyword>
<dbReference type="InterPro" id="IPR020568">
    <property type="entry name" value="Ribosomal_Su5_D2-typ_SF"/>
</dbReference>
<reference evidence="9 10" key="1">
    <citation type="journal article" date="2015" name="Int. J. Syst. Evol. Microbiol.">
        <title>Mariniphaga sediminis sp. nov., isolated from coastal sediment.</title>
        <authorList>
            <person name="Wang F.Q."/>
            <person name="Shen Q.Y."/>
            <person name="Chen G.J."/>
            <person name="Du Z.J."/>
        </authorList>
    </citation>
    <scope>NUCLEOTIDE SEQUENCE [LARGE SCALE GENOMIC DNA]</scope>
    <source>
        <strain evidence="9 10">SY21</strain>
    </source>
</reference>
<keyword evidence="6 7" id="KW-0694">RNA-binding</keyword>
<evidence type="ECO:0000313" key="9">
    <source>
        <dbReference type="EMBL" id="RIH64692.1"/>
    </source>
</evidence>
<evidence type="ECO:0000256" key="3">
    <source>
        <dbReference type="ARBA" id="ARBA00022722"/>
    </source>
</evidence>
<evidence type="ECO:0000256" key="4">
    <source>
        <dbReference type="ARBA" id="ARBA00022759"/>
    </source>
</evidence>
<dbReference type="InterPro" id="IPR020539">
    <property type="entry name" value="RNase_P_CS"/>
</dbReference>
<evidence type="ECO:0000256" key="7">
    <source>
        <dbReference type="HAMAP-Rule" id="MF_00227"/>
    </source>
</evidence>
<comment type="caution">
    <text evidence="9">The sequence shown here is derived from an EMBL/GenBank/DDBJ whole genome shotgun (WGS) entry which is preliminary data.</text>
</comment>
<dbReference type="RefSeq" id="WP_119350564.1">
    <property type="nucleotide sequence ID" value="NZ_QWET01000009.1"/>
</dbReference>
<evidence type="ECO:0000256" key="2">
    <source>
        <dbReference type="ARBA" id="ARBA00022694"/>
    </source>
</evidence>
<evidence type="ECO:0000313" key="10">
    <source>
        <dbReference type="Proteomes" id="UP000266441"/>
    </source>
</evidence>
<evidence type="ECO:0000256" key="5">
    <source>
        <dbReference type="ARBA" id="ARBA00022801"/>
    </source>
</evidence>